<sequence length="96" mass="10749">MMHAESTSIQKPTALPENNWFPAVIFFQNGVVAAAGIVPTFPCRQQQRMPGKYIRVVVLREERVCAQLHGVPKIKRLLKLKYAESTVITAIGHHAI</sequence>
<accession>A0A5Y2JWP8</accession>
<gene>
    <name evidence="2" type="ORF">DIM02_13475</name>
</gene>
<keyword evidence="1" id="KW-1133">Transmembrane helix</keyword>
<reference evidence="2" key="1">
    <citation type="submission" date="2018-07" db="EMBL/GenBank/DDBJ databases">
        <authorList>
            <consortium name="PulseNet: The National Subtyping Network for Foodborne Disease Surveillance"/>
            <person name="Tarr C.L."/>
            <person name="Trees E."/>
            <person name="Katz L.S."/>
            <person name="Carleton-Romer H.A."/>
            <person name="Stroika S."/>
            <person name="Kucerova Z."/>
            <person name="Roache K.F."/>
            <person name="Sabol A.L."/>
            <person name="Besser J."/>
            <person name="Gerner-Smidt P."/>
        </authorList>
    </citation>
    <scope>NUCLEOTIDE SEQUENCE</scope>
    <source>
        <strain evidence="2">PNUSAS040434</strain>
    </source>
</reference>
<keyword evidence="1" id="KW-0472">Membrane</keyword>
<proteinExistence type="predicted"/>
<name>A0A5Y2JWP8_SALER</name>
<feature type="transmembrane region" description="Helical" evidence="1">
    <location>
        <begin position="20"/>
        <end position="41"/>
    </location>
</feature>
<dbReference type="AlphaFoldDB" id="A0A5Y2JWP8"/>
<dbReference type="EMBL" id="AAIIIX010000004">
    <property type="protein sequence ID" value="ECE5569597.1"/>
    <property type="molecule type" value="Genomic_DNA"/>
</dbReference>
<evidence type="ECO:0000256" key="1">
    <source>
        <dbReference type="SAM" id="Phobius"/>
    </source>
</evidence>
<protein>
    <submittedName>
        <fullName evidence="2">Uncharacterized protein</fullName>
    </submittedName>
</protein>
<keyword evidence="1" id="KW-0812">Transmembrane</keyword>
<organism evidence="2">
    <name type="scientific">Salmonella enterica</name>
    <name type="common">Salmonella choleraesuis</name>
    <dbReference type="NCBI Taxonomy" id="28901"/>
    <lineage>
        <taxon>Bacteria</taxon>
        <taxon>Pseudomonadati</taxon>
        <taxon>Pseudomonadota</taxon>
        <taxon>Gammaproteobacteria</taxon>
        <taxon>Enterobacterales</taxon>
        <taxon>Enterobacteriaceae</taxon>
        <taxon>Salmonella</taxon>
    </lineage>
</organism>
<evidence type="ECO:0000313" key="2">
    <source>
        <dbReference type="EMBL" id="ECE5569597.1"/>
    </source>
</evidence>
<comment type="caution">
    <text evidence="2">The sequence shown here is derived from an EMBL/GenBank/DDBJ whole genome shotgun (WGS) entry which is preliminary data.</text>
</comment>